<evidence type="ECO:0000256" key="1">
    <source>
        <dbReference type="SAM" id="Phobius"/>
    </source>
</evidence>
<feature type="transmembrane region" description="Helical" evidence="1">
    <location>
        <begin position="178"/>
        <end position="204"/>
    </location>
</feature>
<feature type="transmembrane region" description="Helical" evidence="1">
    <location>
        <begin position="149"/>
        <end position="172"/>
    </location>
</feature>
<feature type="transmembrane region" description="Helical" evidence="1">
    <location>
        <begin position="23"/>
        <end position="46"/>
    </location>
</feature>
<dbReference type="EMBL" id="WRXO01000001">
    <property type="protein sequence ID" value="MVT39457.1"/>
    <property type="molecule type" value="Genomic_DNA"/>
</dbReference>
<keyword evidence="1" id="KW-0812">Transmembrane</keyword>
<dbReference type="Proteomes" id="UP000468388">
    <property type="component" value="Unassembled WGS sequence"/>
</dbReference>
<feature type="transmembrane region" description="Helical" evidence="1">
    <location>
        <begin position="82"/>
        <end position="104"/>
    </location>
</feature>
<evidence type="ECO:0000313" key="2">
    <source>
        <dbReference type="EMBL" id="MVT39457.1"/>
    </source>
</evidence>
<comment type="caution">
    <text evidence="2">The sequence shown here is derived from an EMBL/GenBank/DDBJ whole genome shotgun (WGS) entry which is preliminary data.</text>
</comment>
<reference evidence="2 3" key="1">
    <citation type="submission" date="2019-12" db="EMBL/GenBank/DDBJ databases">
        <title>The draft genomic sequence of strain Chitinophaga oryziterrae JCM 16595.</title>
        <authorList>
            <person name="Zhang X."/>
        </authorList>
    </citation>
    <scope>NUCLEOTIDE SEQUENCE [LARGE SCALE GENOMIC DNA]</scope>
    <source>
        <strain evidence="2 3">JCM 16595</strain>
    </source>
</reference>
<evidence type="ECO:0008006" key="4">
    <source>
        <dbReference type="Google" id="ProtNLM"/>
    </source>
</evidence>
<organism evidence="2 3">
    <name type="scientific">Chitinophaga oryziterrae</name>
    <dbReference type="NCBI Taxonomy" id="1031224"/>
    <lineage>
        <taxon>Bacteria</taxon>
        <taxon>Pseudomonadati</taxon>
        <taxon>Bacteroidota</taxon>
        <taxon>Chitinophagia</taxon>
        <taxon>Chitinophagales</taxon>
        <taxon>Chitinophagaceae</taxon>
        <taxon>Chitinophaga</taxon>
    </lineage>
</organism>
<dbReference type="OrthoDB" id="651989at2"/>
<keyword evidence="1" id="KW-1133">Transmembrane helix</keyword>
<feature type="transmembrane region" description="Helical" evidence="1">
    <location>
        <begin position="110"/>
        <end position="128"/>
    </location>
</feature>
<dbReference type="RefSeq" id="WP_157298132.1">
    <property type="nucleotide sequence ID" value="NZ_BAAAZB010000005.1"/>
</dbReference>
<evidence type="ECO:0000313" key="3">
    <source>
        <dbReference type="Proteomes" id="UP000468388"/>
    </source>
</evidence>
<dbReference type="AlphaFoldDB" id="A0A6N8J2L9"/>
<keyword evidence="3" id="KW-1185">Reference proteome</keyword>
<proteinExistence type="predicted"/>
<keyword evidence="1" id="KW-0472">Membrane</keyword>
<protein>
    <recommendedName>
        <fullName evidence="4">Histidine kinase N-terminal 7TM region domain-containing protein</fullName>
    </recommendedName>
</protein>
<name>A0A6N8J2L9_9BACT</name>
<feature type="transmembrane region" description="Helical" evidence="1">
    <location>
        <begin position="52"/>
        <end position="70"/>
    </location>
</feature>
<gene>
    <name evidence="2" type="ORF">GO495_02560</name>
</gene>
<accession>A0A6N8J2L9</accession>
<sequence length="208" mass="24609">MVIYILCFIIALFSRIKNQRPHYFNSFILYILLTITVEVIGWWYSLHWKNNLIFYNFYTIINFTYLIYLMRSFLQNRKVMSILTWVAVIYPILALINVVFIQGLHTFNTYSLICGCTLVVMASISYFYERIKYPSPQSLLHDPTFWISTGILFYNTCSLPINGILNVIANMPPYVYRIIYPINVVMNIILYLLFSISFVCNLIFRKSS</sequence>